<dbReference type="RefSeq" id="YP_009315310.1">
    <property type="nucleotide sequence ID" value="NC_031666.1"/>
</dbReference>
<proteinExistence type="predicted"/>
<keyword evidence="2" id="KW-0934">Plastid</keyword>
<dbReference type="GeneID" id="29998167"/>
<protein>
    <recommendedName>
        <fullName evidence="1">DUF4346 domain-containing protein</fullName>
    </recommendedName>
</protein>
<dbReference type="AlphaFoldDB" id="A0A1G4NYP9"/>
<dbReference type="Pfam" id="PF14251">
    <property type="entry name" value="PterinBD-DUF4346"/>
    <property type="match status" value="1"/>
</dbReference>
<evidence type="ECO:0000259" key="1">
    <source>
        <dbReference type="Pfam" id="PF14251"/>
    </source>
</evidence>
<geneLocation type="chloroplast" evidence="2"/>
<dbReference type="InterPro" id="IPR025595">
    <property type="entry name" value="PterinBD-DUF4346"/>
</dbReference>
<organism evidence="2">
    <name type="scientific">Yamadaella caenomyce</name>
    <dbReference type="NCBI Taxonomy" id="259029"/>
    <lineage>
        <taxon>Eukaryota</taxon>
        <taxon>Rhodophyta</taxon>
        <taxon>Florideophyceae</taxon>
        <taxon>Nemaliophycidae</taxon>
        <taxon>Nemaliales</taxon>
        <taxon>Liagoraceae</taxon>
        <taxon>Yamadaella</taxon>
    </lineage>
</organism>
<gene>
    <name evidence="2" type="primary">ORF_1</name>
    <name evidence="2" type="ORF">J0255_78</name>
</gene>
<reference evidence="2" key="1">
    <citation type="submission" date="2016-10" db="EMBL/GenBank/DDBJ databases">
        <title>Chloroplast genomes as a tool to resolve red algal phylogenies: a case study in the Nemaliales.</title>
        <authorList>
            <person name="Costa J.F."/>
            <person name="Lin S.M."/>
            <person name="Macaya E.C."/>
            <person name="Fernandez-Garcia C."/>
            <person name="Verbruggen H."/>
        </authorList>
    </citation>
    <scope>NUCLEOTIDE SEQUENCE</scope>
    <source>
        <strain evidence="2">J.0255</strain>
    </source>
</reference>
<keyword evidence="2" id="KW-0150">Chloroplast</keyword>
<feature type="domain" description="DUF4346" evidence="1">
    <location>
        <begin position="35"/>
        <end position="91"/>
    </location>
</feature>
<dbReference type="EMBL" id="LT622875">
    <property type="protein sequence ID" value="SCW23765.1"/>
    <property type="molecule type" value="Genomic_DNA"/>
</dbReference>
<name>A0A1G4NYP9_9FLOR</name>
<reference evidence="2" key="2">
    <citation type="submission" date="2016-10" db="EMBL/GenBank/DDBJ databases">
        <authorList>
            <person name="de Groot N.N."/>
        </authorList>
    </citation>
    <scope>NUCLEOTIDE SEQUENCE</scope>
    <source>
        <strain evidence="2">J.0255</strain>
    </source>
</reference>
<accession>A0A1G4NYP9</accession>
<evidence type="ECO:0000313" key="2">
    <source>
        <dbReference type="EMBL" id="SCW23765.1"/>
    </source>
</evidence>
<sequence>MASIKLDSLLYCNVQSSKSAGITACFVCADNDRGEKDKNIVFKARTAKKLSYLVTSHRYISSALSIPHSMYLATEFMKAEISLIMKQNYVQM</sequence>